<feature type="region of interest" description="Disordered" evidence="1">
    <location>
        <begin position="1"/>
        <end position="34"/>
    </location>
</feature>
<protein>
    <submittedName>
        <fullName evidence="2">Uncharacterized protein</fullName>
    </submittedName>
</protein>
<feature type="compositionally biased region" description="Basic and acidic residues" evidence="1">
    <location>
        <begin position="1"/>
        <end position="10"/>
    </location>
</feature>
<evidence type="ECO:0000313" key="2">
    <source>
        <dbReference type="EMBL" id="KAF4742473.1"/>
    </source>
</evidence>
<sequence length="284" mass="31837">ELTAIPEKHGSRPIPPGLPTVGESTTGSPFYPTGASLPTEATICPLPTSASASSLSSINAPNNNAGRRVWEEEGDSMIALQAASRASTRQVLYKLPRPPKFQPLDRNITLKTRQKAQTCDKSCVIEYPSLTLEVYKSFHCRKRKDVVDLYHYETAIEARTTGEDGEVLAQITDYGEGNDRRFFKMKSRHNTSTRGVVSNNYGSSFYIDRGYEEDFMKPLTPIVTPIISILSEDVTEKSCSEAADYIEKNATPPYENEKGTPWIREYLLGLRAWIRKAKKFQMAW</sequence>
<comment type="caution">
    <text evidence="2">The sequence shown here is derived from an EMBL/GenBank/DDBJ whole genome shotgun (WGS) entry which is preliminary data.</text>
</comment>
<dbReference type="Proteomes" id="UP000553632">
    <property type="component" value="Unassembled WGS sequence"/>
</dbReference>
<proteinExistence type="predicted"/>
<feature type="non-terminal residue" evidence="2">
    <location>
        <position position="284"/>
    </location>
</feature>
<evidence type="ECO:0000256" key="1">
    <source>
        <dbReference type="SAM" id="MobiDB-lite"/>
    </source>
</evidence>
<reference evidence="2 3" key="1">
    <citation type="submission" date="2020-04" db="EMBL/GenBank/DDBJ databases">
        <title>Perkinsus olseni comparative genomics.</title>
        <authorList>
            <person name="Bogema D.R."/>
        </authorList>
    </citation>
    <scope>NUCLEOTIDE SEQUENCE [LARGE SCALE GENOMIC DNA]</scope>
    <source>
        <strain evidence="2 3">ATCC PRA-207</strain>
    </source>
</reference>
<organism evidence="2 3">
    <name type="scientific">Perkinsus olseni</name>
    <name type="common">Perkinsus atlanticus</name>
    <dbReference type="NCBI Taxonomy" id="32597"/>
    <lineage>
        <taxon>Eukaryota</taxon>
        <taxon>Sar</taxon>
        <taxon>Alveolata</taxon>
        <taxon>Perkinsozoa</taxon>
        <taxon>Perkinsea</taxon>
        <taxon>Perkinsida</taxon>
        <taxon>Perkinsidae</taxon>
        <taxon>Perkinsus</taxon>
    </lineage>
</organism>
<dbReference type="EMBL" id="JABANO010012044">
    <property type="protein sequence ID" value="KAF4742473.1"/>
    <property type="molecule type" value="Genomic_DNA"/>
</dbReference>
<dbReference type="AlphaFoldDB" id="A0A7J6TBJ0"/>
<evidence type="ECO:0000313" key="3">
    <source>
        <dbReference type="Proteomes" id="UP000553632"/>
    </source>
</evidence>
<keyword evidence="3" id="KW-1185">Reference proteome</keyword>
<gene>
    <name evidence="2" type="ORF">FOZ63_031548</name>
</gene>
<name>A0A7J6TBJ0_PEROL</name>
<accession>A0A7J6TBJ0</accession>